<name>A0A6L2LBF4_TANCI</name>
<organism evidence="2">
    <name type="scientific">Tanacetum cinerariifolium</name>
    <name type="common">Dalmatian daisy</name>
    <name type="synonym">Chrysanthemum cinerariifolium</name>
    <dbReference type="NCBI Taxonomy" id="118510"/>
    <lineage>
        <taxon>Eukaryota</taxon>
        <taxon>Viridiplantae</taxon>
        <taxon>Streptophyta</taxon>
        <taxon>Embryophyta</taxon>
        <taxon>Tracheophyta</taxon>
        <taxon>Spermatophyta</taxon>
        <taxon>Magnoliopsida</taxon>
        <taxon>eudicotyledons</taxon>
        <taxon>Gunneridae</taxon>
        <taxon>Pentapetalae</taxon>
        <taxon>asterids</taxon>
        <taxon>campanulids</taxon>
        <taxon>Asterales</taxon>
        <taxon>Asteraceae</taxon>
        <taxon>Asteroideae</taxon>
        <taxon>Anthemideae</taxon>
        <taxon>Anthemidinae</taxon>
        <taxon>Tanacetum</taxon>
    </lineage>
</organism>
<dbReference type="AlphaFoldDB" id="A0A6L2LBF4"/>
<evidence type="ECO:0000313" key="2">
    <source>
        <dbReference type="EMBL" id="GEU58459.1"/>
    </source>
</evidence>
<dbReference type="EMBL" id="BKCJ010004006">
    <property type="protein sequence ID" value="GEU58459.1"/>
    <property type="molecule type" value="Genomic_DNA"/>
</dbReference>
<comment type="caution">
    <text evidence="2">The sequence shown here is derived from an EMBL/GenBank/DDBJ whole genome shotgun (WGS) entry which is preliminary data.</text>
</comment>
<sequence>MVHWRSRWSVITHSNSYQIWKKLARRKERDVTYQELFLGLHRYSHHLHLFQRVHLVLQGSKALSSSKSAASAPQSMAWTTSDTRYESAGLSQREDLSPTDSLITDDSIFDEQVHLTDDEDSGNDHLPAPDSRKG</sequence>
<gene>
    <name evidence="2" type="ORF">Tci_030437</name>
</gene>
<proteinExistence type="predicted"/>
<reference evidence="2" key="1">
    <citation type="journal article" date="2019" name="Sci. Rep.">
        <title>Draft genome of Tanacetum cinerariifolium, the natural source of mosquito coil.</title>
        <authorList>
            <person name="Yamashiro T."/>
            <person name="Shiraishi A."/>
            <person name="Satake H."/>
            <person name="Nakayama K."/>
        </authorList>
    </citation>
    <scope>NUCLEOTIDE SEQUENCE</scope>
</reference>
<protein>
    <submittedName>
        <fullName evidence="2">Uncharacterized protein</fullName>
    </submittedName>
</protein>
<feature type="compositionally biased region" description="Polar residues" evidence="1">
    <location>
        <begin position="73"/>
        <end position="82"/>
    </location>
</feature>
<evidence type="ECO:0000256" key="1">
    <source>
        <dbReference type="SAM" id="MobiDB-lite"/>
    </source>
</evidence>
<feature type="region of interest" description="Disordered" evidence="1">
    <location>
        <begin position="64"/>
        <end position="134"/>
    </location>
</feature>
<accession>A0A6L2LBF4</accession>